<dbReference type="InterPro" id="IPR004198">
    <property type="entry name" value="Znf_C5HC2"/>
</dbReference>
<dbReference type="GO" id="GO:0000785">
    <property type="term" value="C:chromatin"/>
    <property type="evidence" value="ECO:0007669"/>
    <property type="project" value="TreeGrafter"/>
</dbReference>
<feature type="domain" description="JmjC" evidence="3">
    <location>
        <begin position="296"/>
        <end position="470"/>
    </location>
</feature>
<dbReference type="PANTHER" id="PTHR10694">
    <property type="entry name" value="LYSINE-SPECIFIC DEMETHYLASE"/>
    <property type="match status" value="1"/>
</dbReference>
<dbReference type="PROSITE" id="PS51184">
    <property type="entry name" value="JMJC"/>
    <property type="match status" value="1"/>
</dbReference>
<dbReference type="GO" id="GO:0032452">
    <property type="term" value="F:histone demethylase activity"/>
    <property type="evidence" value="ECO:0007669"/>
    <property type="project" value="TreeGrafter"/>
</dbReference>
<protein>
    <submittedName>
        <fullName evidence="4">Uncharacterized protein</fullName>
    </submittedName>
</protein>
<dbReference type="SUPFAM" id="SSF51197">
    <property type="entry name" value="Clavaminate synthase-like"/>
    <property type="match status" value="1"/>
</dbReference>
<dbReference type="Gene3D" id="2.60.120.650">
    <property type="entry name" value="Cupin"/>
    <property type="match status" value="1"/>
</dbReference>
<dbReference type="Pfam" id="PF02375">
    <property type="entry name" value="JmjN"/>
    <property type="match status" value="1"/>
</dbReference>
<dbReference type="SMART" id="SM00558">
    <property type="entry name" value="JmjC"/>
    <property type="match status" value="1"/>
</dbReference>
<evidence type="ECO:0000259" key="3">
    <source>
        <dbReference type="PROSITE" id="PS51184"/>
    </source>
</evidence>
<sequence>MIIKKATNYNMKPQILAKFPERLFCASSTTSDHTSSGRKRKAKQSFDKQSDNWSLHSKPTIDSIDPAGTRKRREYKNQSKFLEELEHLIHKPDLSREFIIEKVKPQSNTVLCHHNSSEEEKSAHIDRDFSKVQEMACYYPTEEEFRQPIIYFEKLFKEGAWKHGCIKIIPPSSFKPPFSFNSKSHQKMPFRSQTVQNLSKGKEFTYNKEGETYEDFKTKSQALEEKYFISLQNLSEKERNMEIQKDYWNLVENHSSKLFDQAEPSGDIIKYEDGQKVFRFNYAADLPVNKYGSGFPTPEQDEEYGKHPFNFMNINDQEKSLLAFCKGKDISGINVPWFYIGMLYSSFCWHYEDLMMYSLNYMHQGAGKIWYSISPQHREKFEKVAHKKFKELLKEDPNFLLNINSMISPDYLTKNGVPVTYTHQKPGEFILTFPSSYHAGFSLGFNAAEAVNFASPTWLPYAEKAMKIYFKSREKVPVIPMQWLILETDYKLPKYVSKEVRYELSARRKIRKEYEKHFIDPDESEIPICSSTQDDETKYECNFCINLCYATFLKCNSCNKNYCISHGLSCGCPVEYIKMHYRYTDQELKLKEKKSKAIGEKQ</sequence>
<dbReference type="GO" id="GO:0010468">
    <property type="term" value="P:regulation of gene expression"/>
    <property type="evidence" value="ECO:0007669"/>
    <property type="project" value="TreeGrafter"/>
</dbReference>
<feature type="region of interest" description="Disordered" evidence="1">
    <location>
        <begin position="28"/>
        <end position="72"/>
    </location>
</feature>
<dbReference type="SMART" id="SM00545">
    <property type="entry name" value="JmjN"/>
    <property type="match status" value="1"/>
</dbReference>
<dbReference type="Pfam" id="PF02928">
    <property type="entry name" value="zf-C5HC2"/>
    <property type="match status" value="1"/>
</dbReference>
<keyword evidence="5" id="KW-1185">Reference proteome</keyword>
<evidence type="ECO:0000259" key="2">
    <source>
        <dbReference type="PROSITE" id="PS51183"/>
    </source>
</evidence>
<dbReference type="AlphaFoldDB" id="A0AAD1UAJ9"/>
<dbReference type="InterPro" id="IPR003347">
    <property type="entry name" value="JmjC_dom"/>
</dbReference>
<dbReference type="Pfam" id="PF02373">
    <property type="entry name" value="JmjC"/>
    <property type="match status" value="1"/>
</dbReference>
<gene>
    <name evidence="4" type="ORF">ECRASSUSDP1_LOCUS3255</name>
</gene>
<reference evidence="4" key="1">
    <citation type="submission" date="2023-07" db="EMBL/GenBank/DDBJ databases">
        <authorList>
            <consortium name="AG Swart"/>
            <person name="Singh M."/>
            <person name="Singh A."/>
            <person name="Seah K."/>
            <person name="Emmerich C."/>
        </authorList>
    </citation>
    <scope>NUCLEOTIDE SEQUENCE</scope>
    <source>
        <strain evidence="4">DP1</strain>
    </source>
</reference>
<feature type="domain" description="JmjN" evidence="2">
    <location>
        <begin position="135"/>
        <end position="177"/>
    </location>
</feature>
<organism evidence="4 5">
    <name type="scientific">Euplotes crassus</name>
    <dbReference type="NCBI Taxonomy" id="5936"/>
    <lineage>
        <taxon>Eukaryota</taxon>
        <taxon>Sar</taxon>
        <taxon>Alveolata</taxon>
        <taxon>Ciliophora</taxon>
        <taxon>Intramacronucleata</taxon>
        <taxon>Spirotrichea</taxon>
        <taxon>Hypotrichia</taxon>
        <taxon>Euplotida</taxon>
        <taxon>Euplotidae</taxon>
        <taxon>Moneuplotes</taxon>
    </lineage>
</organism>
<dbReference type="GO" id="GO:0005634">
    <property type="term" value="C:nucleus"/>
    <property type="evidence" value="ECO:0007669"/>
    <property type="project" value="TreeGrafter"/>
</dbReference>
<evidence type="ECO:0000256" key="1">
    <source>
        <dbReference type="SAM" id="MobiDB-lite"/>
    </source>
</evidence>
<dbReference type="PROSITE" id="PS51183">
    <property type="entry name" value="JMJN"/>
    <property type="match status" value="1"/>
</dbReference>
<evidence type="ECO:0000313" key="4">
    <source>
        <dbReference type="EMBL" id="CAI2361939.1"/>
    </source>
</evidence>
<dbReference type="EMBL" id="CAMPGE010003114">
    <property type="protein sequence ID" value="CAI2361939.1"/>
    <property type="molecule type" value="Genomic_DNA"/>
</dbReference>
<name>A0AAD1UAJ9_EUPCR</name>
<dbReference type="Proteomes" id="UP001295684">
    <property type="component" value="Unassembled WGS sequence"/>
</dbReference>
<proteinExistence type="predicted"/>
<comment type="caution">
    <text evidence="4">The sequence shown here is derived from an EMBL/GenBank/DDBJ whole genome shotgun (WGS) entry which is preliminary data.</text>
</comment>
<accession>A0AAD1UAJ9</accession>
<dbReference type="InterPro" id="IPR003349">
    <property type="entry name" value="JmjN"/>
</dbReference>
<evidence type="ECO:0000313" key="5">
    <source>
        <dbReference type="Proteomes" id="UP001295684"/>
    </source>
</evidence>